<keyword evidence="4" id="KW-0233">DNA recombination</keyword>
<dbReference type="InterPro" id="IPR050808">
    <property type="entry name" value="Phage_Integrase"/>
</dbReference>
<evidence type="ECO:0000256" key="1">
    <source>
        <dbReference type="ARBA" id="ARBA00008857"/>
    </source>
</evidence>
<dbReference type="PROSITE" id="PS51900">
    <property type="entry name" value="CB"/>
    <property type="match status" value="1"/>
</dbReference>
<keyword evidence="9" id="KW-1185">Reference proteome</keyword>
<dbReference type="PROSITE" id="PS51898">
    <property type="entry name" value="TYR_RECOMBINASE"/>
    <property type="match status" value="1"/>
</dbReference>
<dbReference type="Gene3D" id="1.10.443.10">
    <property type="entry name" value="Intergrase catalytic core"/>
    <property type="match status" value="1"/>
</dbReference>
<proteinExistence type="inferred from homology"/>
<comment type="similarity">
    <text evidence="1">Belongs to the 'phage' integrase family.</text>
</comment>
<dbReference type="RefSeq" id="WP_135109363.1">
    <property type="nucleotide sequence ID" value="NZ_SRHY01000005.1"/>
</dbReference>
<dbReference type="OrthoDB" id="9803188at2"/>
<protein>
    <submittedName>
        <fullName evidence="8">Site-specific integrase</fullName>
    </submittedName>
</protein>
<dbReference type="GO" id="GO:0003677">
    <property type="term" value="F:DNA binding"/>
    <property type="evidence" value="ECO:0007669"/>
    <property type="project" value="UniProtKB-UniRule"/>
</dbReference>
<dbReference type="PANTHER" id="PTHR30629">
    <property type="entry name" value="PROPHAGE INTEGRASE"/>
    <property type="match status" value="1"/>
</dbReference>
<feature type="domain" description="Core-binding (CB)" evidence="7">
    <location>
        <begin position="74"/>
        <end position="158"/>
    </location>
</feature>
<name>A0A4Y9ADZ2_9BACI</name>
<dbReference type="InterPro" id="IPR044068">
    <property type="entry name" value="CB"/>
</dbReference>
<keyword evidence="3 5" id="KW-0238">DNA-binding</keyword>
<reference evidence="8 9" key="1">
    <citation type="submission" date="2019-03" db="EMBL/GenBank/DDBJ databases">
        <title>Genome sequence of Lentibacillus salicampi ATCC BAA-719.</title>
        <authorList>
            <person name="Maclea K.S."/>
            <person name="Simoes Junior M."/>
        </authorList>
    </citation>
    <scope>NUCLEOTIDE SEQUENCE [LARGE SCALE GENOMIC DNA]</scope>
    <source>
        <strain evidence="8 9">ATCC BAA-719</strain>
    </source>
</reference>
<evidence type="ECO:0000259" key="6">
    <source>
        <dbReference type="PROSITE" id="PS51898"/>
    </source>
</evidence>
<dbReference type="Pfam" id="PF14657">
    <property type="entry name" value="Arm-DNA-bind_4"/>
    <property type="match status" value="1"/>
</dbReference>
<dbReference type="InterPro" id="IPR028259">
    <property type="entry name" value="AP2-like_int_N"/>
</dbReference>
<dbReference type="InterPro" id="IPR010998">
    <property type="entry name" value="Integrase_recombinase_N"/>
</dbReference>
<dbReference type="EMBL" id="SRHY01000005">
    <property type="protein sequence ID" value="TFJ93635.1"/>
    <property type="molecule type" value="Genomic_DNA"/>
</dbReference>
<dbReference type="Proteomes" id="UP000298484">
    <property type="component" value="Unassembled WGS sequence"/>
</dbReference>
<evidence type="ECO:0000313" key="9">
    <source>
        <dbReference type="Proteomes" id="UP000298484"/>
    </source>
</evidence>
<dbReference type="Gene3D" id="1.10.150.130">
    <property type="match status" value="1"/>
</dbReference>
<dbReference type="Pfam" id="PF14659">
    <property type="entry name" value="Phage_int_SAM_3"/>
    <property type="match status" value="1"/>
</dbReference>
<evidence type="ECO:0000259" key="7">
    <source>
        <dbReference type="PROSITE" id="PS51900"/>
    </source>
</evidence>
<comment type="caution">
    <text evidence="8">The sequence shown here is derived from an EMBL/GenBank/DDBJ whole genome shotgun (WGS) entry which is preliminary data.</text>
</comment>
<gene>
    <name evidence="8" type="ORF">E4U82_06675</name>
</gene>
<evidence type="ECO:0000256" key="2">
    <source>
        <dbReference type="ARBA" id="ARBA00022908"/>
    </source>
</evidence>
<evidence type="ECO:0000256" key="5">
    <source>
        <dbReference type="PROSITE-ProRule" id="PRU01248"/>
    </source>
</evidence>
<accession>A0A4Y9ADZ2</accession>
<evidence type="ECO:0000256" key="3">
    <source>
        <dbReference type="ARBA" id="ARBA00023125"/>
    </source>
</evidence>
<dbReference type="Pfam" id="PF00589">
    <property type="entry name" value="Phage_integrase"/>
    <property type="match status" value="1"/>
</dbReference>
<dbReference type="CDD" id="cd01189">
    <property type="entry name" value="INT_ICEBs1_C_like"/>
    <property type="match status" value="1"/>
</dbReference>
<dbReference type="PANTHER" id="PTHR30629:SF2">
    <property type="entry name" value="PROPHAGE INTEGRASE INTS-RELATED"/>
    <property type="match status" value="1"/>
</dbReference>
<evidence type="ECO:0000256" key="4">
    <source>
        <dbReference type="ARBA" id="ARBA00023172"/>
    </source>
</evidence>
<dbReference type="InterPro" id="IPR013762">
    <property type="entry name" value="Integrase-like_cat_sf"/>
</dbReference>
<dbReference type="InterPro" id="IPR002104">
    <property type="entry name" value="Integrase_catalytic"/>
</dbReference>
<sequence>MAYYRRRGCKCKNKKQCTCGAKWSYTVDLGIDPITNKRKQKTKTGFNTKKEAQLAAAEIEQQVNEKTYVTVTEKTLNHIIDEWIEVYAKNKMKPSTFENKNMIIRNKIRPILGNKKIKDIEPSEIQSIYNKMLNDEGLSTSYARAVHNILSSVFKYAKKWDKIKVNIMEKVDAPVPKYKQIQTWSLEEVTKFMEIAKDYQTYIAYVLAIYTGMRMGEILGLRWKDIDLDNGTIHIVQAMIRMGGSYYFDEPKTKGAKRQISITDDVIEALKEHKNDQEYSSELVVTTSIGTPYSQRNLLRNFNSIQKRADVPKITFHDLRHTHATMLLKLGENPKIVSERLGHARTSITLDIYSHVLPDMQKETAQNFSNYLRGQNVVKKEK</sequence>
<organism evidence="8 9">
    <name type="scientific">Lentibacillus salicampi</name>
    <dbReference type="NCBI Taxonomy" id="175306"/>
    <lineage>
        <taxon>Bacteria</taxon>
        <taxon>Bacillati</taxon>
        <taxon>Bacillota</taxon>
        <taxon>Bacilli</taxon>
        <taxon>Bacillales</taxon>
        <taxon>Bacillaceae</taxon>
        <taxon>Lentibacillus</taxon>
    </lineage>
</organism>
<keyword evidence="2" id="KW-0229">DNA integration</keyword>
<dbReference type="GO" id="GO:0006310">
    <property type="term" value="P:DNA recombination"/>
    <property type="evidence" value="ECO:0007669"/>
    <property type="project" value="UniProtKB-KW"/>
</dbReference>
<dbReference type="AlphaFoldDB" id="A0A4Y9ADZ2"/>
<dbReference type="SUPFAM" id="SSF56349">
    <property type="entry name" value="DNA breaking-rejoining enzymes"/>
    <property type="match status" value="1"/>
</dbReference>
<dbReference type="InterPro" id="IPR011010">
    <property type="entry name" value="DNA_brk_join_enz"/>
</dbReference>
<dbReference type="InterPro" id="IPR004107">
    <property type="entry name" value="Integrase_SAM-like_N"/>
</dbReference>
<dbReference type="GO" id="GO:0015074">
    <property type="term" value="P:DNA integration"/>
    <property type="evidence" value="ECO:0007669"/>
    <property type="project" value="UniProtKB-KW"/>
</dbReference>
<evidence type="ECO:0000313" key="8">
    <source>
        <dbReference type="EMBL" id="TFJ93635.1"/>
    </source>
</evidence>
<feature type="domain" description="Tyr recombinase" evidence="6">
    <location>
        <begin position="179"/>
        <end position="366"/>
    </location>
</feature>